<reference evidence="1 2" key="1">
    <citation type="submission" date="2024-03" db="EMBL/GenBank/DDBJ databases">
        <title>Human intestinal bacterial collection.</title>
        <authorList>
            <person name="Pauvert C."/>
            <person name="Hitch T.C.A."/>
            <person name="Clavel T."/>
        </authorList>
    </citation>
    <scope>NUCLEOTIDE SEQUENCE [LARGE SCALE GENOMIC DNA]</scope>
    <source>
        <strain evidence="1 2">CLA-AP-H29</strain>
    </source>
</reference>
<evidence type="ECO:0000313" key="2">
    <source>
        <dbReference type="Proteomes" id="UP001464378"/>
    </source>
</evidence>
<dbReference type="Gene3D" id="3.40.109.40">
    <property type="match status" value="1"/>
</dbReference>
<protein>
    <recommendedName>
        <fullName evidence="3">Vitamin B12 dependent methionine synthase, activation domain</fullName>
    </recommendedName>
</protein>
<dbReference type="Proteomes" id="UP001464378">
    <property type="component" value="Unassembled WGS sequence"/>
</dbReference>
<name>A0ABV1E4G7_9FIRM</name>
<evidence type="ECO:0000313" key="1">
    <source>
        <dbReference type="EMBL" id="MEQ2442203.1"/>
    </source>
</evidence>
<organism evidence="1 2">
    <name type="scientific">Pseudoflavonifractor intestinihominis</name>
    <dbReference type="NCBI Taxonomy" id="3133171"/>
    <lineage>
        <taxon>Bacteria</taxon>
        <taxon>Bacillati</taxon>
        <taxon>Bacillota</taxon>
        <taxon>Clostridia</taxon>
        <taxon>Eubacteriales</taxon>
        <taxon>Oscillospiraceae</taxon>
        <taxon>Pseudoflavonifractor</taxon>
    </lineage>
</organism>
<sequence>MVYFADITPKYDRERIFRRLHVEPDTNAYRYAQSVFPSLEEIAQQQLCMTHCYSVEEDAPPLGVPEVDRCKYRITCLSTCSEGITKAIAKLLDQGDFLEGYILNDLVNEMLFNASDQMNRQISAAMAEKGCHLTRRLSPGEQELGLEYQSVLLSAFRDIPAVSHVRLTESYMLYPEKSMLYLFGADPSNPEISVEHDCGKCPNTSCFFRSTEGPAACL</sequence>
<dbReference type="RefSeq" id="WP_349230816.1">
    <property type="nucleotide sequence ID" value="NZ_JBBMFK010000002.1"/>
</dbReference>
<gene>
    <name evidence="1" type="ORF">WMO64_01820</name>
</gene>
<dbReference type="InterPro" id="IPR037010">
    <property type="entry name" value="VitB12-dep_Met_synth_activ_sf"/>
</dbReference>
<dbReference type="SUPFAM" id="SSF56507">
    <property type="entry name" value="Methionine synthase activation domain-like"/>
    <property type="match status" value="1"/>
</dbReference>
<dbReference type="EMBL" id="JBBMFK010000002">
    <property type="protein sequence ID" value="MEQ2442203.1"/>
    <property type="molecule type" value="Genomic_DNA"/>
</dbReference>
<keyword evidence="2" id="KW-1185">Reference proteome</keyword>
<evidence type="ECO:0008006" key="3">
    <source>
        <dbReference type="Google" id="ProtNLM"/>
    </source>
</evidence>
<comment type="caution">
    <text evidence="1">The sequence shown here is derived from an EMBL/GenBank/DDBJ whole genome shotgun (WGS) entry which is preliminary data.</text>
</comment>
<accession>A0ABV1E4G7</accession>
<proteinExistence type="predicted"/>